<sequence length="214" mass="23664">MNHHTRRRRGRLQLPHPSRPRRQSYVSRQFPTPPAPDRQRCRSSSFHGEPSYVPHSPTWRARAATVRAWRQEVGAICIYLDHPGSGIHVARTHARAKYSAPPRIRAHVMSAPMSASARANRAVDAKMVPARPAHAPRAPRHTYPTRQSPASAEVAPSVEAAPSIEAARSLHATWPARLPCLPPSHPRTRAHATPTRQSPELARSRSSKQISAAG</sequence>
<evidence type="ECO:0000313" key="3">
    <source>
        <dbReference type="Proteomes" id="UP001221757"/>
    </source>
</evidence>
<accession>A0AAD7GK05</accession>
<organism evidence="2 3">
    <name type="scientific">Mycena rosella</name>
    <name type="common">Pink bonnet</name>
    <name type="synonym">Agaricus rosellus</name>
    <dbReference type="NCBI Taxonomy" id="1033263"/>
    <lineage>
        <taxon>Eukaryota</taxon>
        <taxon>Fungi</taxon>
        <taxon>Dikarya</taxon>
        <taxon>Basidiomycota</taxon>
        <taxon>Agaricomycotina</taxon>
        <taxon>Agaricomycetes</taxon>
        <taxon>Agaricomycetidae</taxon>
        <taxon>Agaricales</taxon>
        <taxon>Marasmiineae</taxon>
        <taxon>Mycenaceae</taxon>
        <taxon>Mycena</taxon>
    </lineage>
</organism>
<dbReference type="EMBL" id="JARKIE010000042">
    <property type="protein sequence ID" value="KAJ7694425.1"/>
    <property type="molecule type" value="Genomic_DNA"/>
</dbReference>
<dbReference type="Proteomes" id="UP001221757">
    <property type="component" value="Unassembled WGS sequence"/>
</dbReference>
<protein>
    <submittedName>
        <fullName evidence="2">Uncharacterized protein</fullName>
    </submittedName>
</protein>
<reference evidence="2" key="1">
    <citation type="submission" date="2023-03" db="EMBL/GenBank/DDBJ databases">
        <title>Massive genome expansion in bonnet fungi (Mycena s.s.) driven by repeated elements and novel gene families across ecological guilds.</title>
        <authorList>
            <consortium name="Lawrence Berkeley National Laboratory"/>
            <person name="Harder C.B."/>
            <person name="Miyauchi S."/>
            <person name="Viragh M."/>
            <person name="Kuo A."/>
            <person name="Thoen E."/>
            <person name="Andreopoulos B."/>
            <person name="Lu D."/>
            <person name="Skrede I."/>
            <person name="Drula E."/>
            <person name="Henrissat B."/>
            <person name="Morin E."/>
            <person name="Kohler A."/>
            <person name="Barry K."/>
            <person name="LaButti K."/>
            <person name="Morin E."/>
            <person name="Salamov A."/>
            <person name="Lipzen A."/>
            <person name="Mereny Z."/>
            <person name="Hegedus B."/>
            <person name="Baldrian P."/>
            <person name="Stursova M."/>
            <person name="Weitz H."/>
            <person name="Taylor A."/>
            <person name="Grigoriev I.V."/>
            <person name="Nagy L.G."/>
            <person name="Martin F."/>
            <person name="Kauserud H."/>
        </authorList>
    </citation>
    <scope>NUCLEOTIDE SEQUENCE</scope>
    <source>
        <strain evidence="2">CBHHK067</strain>
    </source>
</reference>
<feature type="region of interest" description="Disordered" evidence="1">
    <location>
        <begin position="1"/>
        <end position="56"/>
    </location>
</feature>
<comment type="caution">
    <text evidence="2">The sequence shown here is derived from an EMBL/GenBank/DDBJ whole genome shotgun (WGS) entry which is preliminary data.</text>
</comment>
<keyword evidence="3" id="KW-1185">Reference proteome</keyword>
<feature type="region of interest" description="Disordered" evidence="1">
    <location>
        <begin position="131"/>
        <end position="158"/>
    </location>
</feature>
<evidence type="ECO:0000256" key="1">
    <source>
        <dbReference type="SAM" id="MobiDB-lite"/>
    </source>
</evidence>
<proteinExistence type="predicted"/>
<gene>
    <name evidence="2" type="ORF">B0H17DRAFT_466389</name>
</gene>
<feature type="region of interest" description="Disordered" evidence="1">
    <location>
        <begin position="176"/>
        <end position="214"/>
    </location>
</feature>
<dbReference type="AlphaFoldDB" id="A0AAD7GK05"/>
<name>A0AAD7GK05_MYCRO</name>
<feature type="compositionally biased region" description="Low complexity" evidence="1">
    <location>
        <begin position="148"/>
        <end position="158"/>
    </location>
</feature>
<feature type="compositionally biased region" description="Basic residues" evidence="1">
    <location>
        <begin position="1"/>
        <end position="11"/>
    </location>
</feature>
<evidence type="ECO:0000313" key="2">
    <source>
        <dbReference type="EMBL" id="KAJ7694425.1"/>
    </source>
</evidence>